<protein>
    <submittedName>
        <fullName evidence="2">Thiolase N-terminal domain-containing protein</fullName>
    </submittedName>
</protein>
<organism evidence="1 2">
    <name type="scientific">Panagrolaimus sp. ES5</name>
    <dbReference type="NCBI Taxonomy" id="591445"/>
    <lineage>
        <taxon>Eukaryota</taxon>
        <taxon>Metazoa</taxon>
        <taxon>Ecdysozoa</taxon>
        <taxon>Nematoda</taxon>
        <taxon>Chromadorea</taxon>
        <taxon>Rhabditida</taxon>
        <taxon>Tylenchina</taxon>
        <taxon>Panagrolaimomorpha</taxon>
        <taxon>Panagrolaimoidea</taxon>
        <taxon>Panagrolaimidae</taxon>
        <taxon>Panagrolaimus</taxon>
    </lineage>
</organism>
<name>A0AC34G055_9BILA</name>
<evidence type="ECO:0000313" key="2">
    <source>
        <dbReference type="WBParaSite" id="ES5_v2.g22883.t1"/>
    </source>
</evidence>
<evidence type="ECO:0000313" key="1">
    <source>
        <dbReference type="Proteomes" id="UP000887579"/>
    </source>
</evidence>
<sequence>MVNFQDIYILSAVRTPIASFRGSFNSLSSIDLGVFAAKEAISRAGIKAEQVEETIAGSVLTAGCGQNVARQISIKSGKILDYL</sequence>
<proteinExistence type="predicted"/>
<reference evidence="2" key="1">
    <citation type="submission" date="2022-11" db="UniProtKB">
        <authorList>
            <consortium name="WormBaseParasite"/>
        </authorList>
    </citation>
    <scope>IDENTIFICATION</scope>
</reference>
<dbReference type="WBParaSite" id="ES5_v2.g22883.t1">
    <property type="protein sequence ID" value="ES5_v2.g22883.t1"/>
    <property type="gene ID" value="ES5_v2.g22883"/>
</dbReference>
<accession>A0AC34G055</accession>
<dbReference type="Proteomes" id="UP000887579">
    <property type="component" value="Unplaced"/>
</dbReference>